<keyword evidence="3" id="KW-0346">Stress response</keyword>
<evidence type="ECO:0000256" key="3">
    <source>
        <dbReference type="ARBA" id="ARBA00023016"/>
    </source>
</evidence>
<gene>
    <name evidence="9" type="primary">TBLA0H02470</name>
    <name evidence="9" type="ORF">TBLA_0H02470</name>
</gene>
<dbReference type="GO" id="GO:0031669">
    <property type="term" value="P:cellular response to nutrient levels"/>
    <property type="evidence" value="ECO:0007669"/>
    <property type="project" value="UniProtKB-ARBA"/>
</dbReference>
<evidence type="ECO:0000259" key="8">
    <source>
        <dbReference type="Pfam" id="PF01965"/>
    </source>
</evidence>
<proteinExistence type="inferred from homology"/>
<dbReference type="InterPro" id="IPR050325">
    <property type="entry name" value="Prot/Nucl_acid_deglycase"/>
</dbReference>
<dbReference type="HOGENOM" id="CLU_070319_1_0_1"/>
<dbReference type="AlphaFoldDB" id="I2H829"/>
<dbReference type="GO" id="GO:0000932">
    <property type="term" value="C:P-body"/>
    <property type="evidence" value="ECO:0007669"/>
    <property type="project" value="UniProtKB-SubCell"/>
</dbReference>
<dbReference type="EC" id="4.2.1.130" evidence="2"/>
<dbReference type="STRING" id="1071380.I2H829"/>
<dbReference type="InterPro" id="IPR029062">
    <property type="entry name" value="Class_I_gatase-like"/>
</dbReference>
<dbReference type="EMBL" id="HE806323">
    <property type="protein sequence ID" value="CCH62531.1"/>
    <property type="molecule type" value="Genomic_DNA"/>
</dbReference>
<dbReference type="InterPro" id="IPR002818">
    <property type="entry name" value="DJ-1/PfpI"/>
</dbReference>
<dbReference type="GeneID" id="14497688"/>
<evidence type="ECO:0000256" key="6">
    <source>
        <dbReference type="ARBA" id="ARBA00048082"/>
    </source>
</evidence>
<evidence type="ECO:0000313" key="10">
    <source>
        <dbReference type="Proteomes" id="UP000002866"/>
    </source>
</evidence>
<feature type="domain" description="DJ-1/PfpI" evidence="8">
    <location>
        <begin position="25"/>
        <end position="226"/>
    </location>
</feature>
<evidence type="ECO:0000256" key="4">
    <source>
        <dbReference type="ARBA" id="ARBA00023239"/>
    </source>
</evidence>
<dbReference type="eggNOG" id="ENOG502RZ3Y">
    <property type="taxonomic scope" value="Eukaryota"/>
</dbReference>
<dbReference type="FunFam" id="3.40.50.880:FF:000051">
    <property type="entry name" value="Glutathione-independent glyoxalase HSP31"/>
    <property type="match status" value="1"/>
</dbReference>
<dbReference type="GO" id="GO:0019243">
    <property type="term" value="P:methylglyoxal catabolic process to D-lactate via S-lactoyl-glutathione"/>
    <property type="evidence" value="ECO:0007669"/>
    <property type="project" value="TreeGrafter"/>
</dbReference>
<evidence type="ECO:0000256" key="2">
    <source>
        <dbReference type="ARBA" id="ARBA00013134"/>
    </source>
</evidence>
<dbReference type="FunCoup" id="I2H829">
    <property type="interactions" value="115"/>
</dbReference>
<evidence type="ECO:0000256" key="7">
    <source>
        <dbReference type="ARBA" id="ARBA00059996"/>
    </source>
</evidence>
<evidence type="ECO:0000256" key="5">
    <source>
        <dbReference type="ARBA" id="ARBA00038493"/>
    </source>
</evidence>
<organism evidence="9 10">
    <name type="scientific">Henningerozyma blattae (strain ATCC 34711 / CBS 6284 / DSM 70876 / NBRC 10599 / NRRL Y-10934 / UCD 77-7)</name>
    <name type="common">Yeast</name>
    <name type="synonym">Tetrapisispora blattae</name>
    <dbReference type="NCBI Taxonomy" id="1071380"/>
    <lineage>
        <taxon>Eukaryota</taxon>
        <taxon>Fungi</taxon>
        <taxon>Dikarya</taxon>
        <taxon>Ascomycota</taxon>
        <taxon>Saccharomycotina</taxon>
        <taxon>Saccharomycetes</taxon>
        <taxon>Saccharomycetales</taxon>
        <taxon>Saccharomycetaceae</taxon>
        <taxon>Henningerozyma</taxon>
    </lineage>
</organism>
<dbReference type="PANTHER" id="PTHR48094:SF11">
    <property type="entry name" value="GLUTATHIONE-INDEPENDENT GLYOXALASE HSP31-RELATED"/>
    <property type="match status" value="1"/>
</dbReference>
<dbReference type="OMA" id="TYTPDWL"/>
<dbReference type="Gene3D" id="3.40.50.880">
    <property type="match status" value="1"/>
</dbReference>
<accession>I2H829</accession>
<comment type="catalytic activity">
    <reaction evidence="6">
        <text>methylglyoxal + H2O = (R)-lactate + H(+)</text>
        <dbReference type="Rhea" id="RHEA:27754"/>
        <dbReference type="ChEBI" id="CHEBI:15377"/>
        <dbReference type="ChEBI" id="CHEBI:15378"/>
        <dbReference type="ChEBI" id="CHEBI:16004"/>
        <dbReference type="ChEBI" id="CHEBI:17158"/>
        <dbReference type="EC" id="4.2.1.130"/>
    </reaction>
</comment>
<evidence type="ECO:0000256" key="1">
    <source>
        <dbReference type="ARBA" id="ARBA00004201"/>
    </source>
</evidence>
<dbReference type="InParanoid" id="I2H829"/>
<sequence>MSSKKAVIALTSHSGPFFADGKKTGVFSVETLYPYHIYRDNGFEVDFVSIDGKFGWDDYSLASDFLSGKDLEEFNDKTSDFNVTLRNIKTPDQILKNINDYKIFYASAGHGCLYDYPTATGLHEIASKIYENNGVVAAVCHGPVIFEGIMDLKTGKKLVEGKSVTAFTDIGEKILKVDDIMKDKGFDTPETALWKLGAKYLSPIGPFDDYSITDGRVVTGANPASASSTAIRSVNALKVPGK</sequence>
<dbReference type="SUPFAM" id="SSF52317">
    <property type="entry name" value="Class I glutamine amidotransferase-like"/>
    <property type="match status" value="1"/>
</dbReference>
<dbReference type="Proteomes" id="UP000002866">
    <property type="component" value="Chromosome 8"/>
</dbReference>
<dbReference type="PANTHER" id="PTHR48094">
    <property type="entry name" value="PROTEIN/NUCLEIC ACID DEGLYCASE DJ-1-RELATED"/>
    <property type="match status" value="1"/>
</dbReference>
<dbReference type="RefSeq" id="XP_004182050.1">
    <property type="nucleotide sequence ID" value="XM_004182002.1"/>
</dbReference>
<comment type="similarity">
    <text evidence="5">Belongs to the peptidase C56 family. HSP31-like subfamily.</text>
</comment>
<reference evidence="9 10" key="1">
    <citation type="journal article" date="2011" name="Proc. Natl. Acad. Sci. U.S.A.">
        <title>Evolutionary erosion of yeast sex chromosomes by mating-type switching accidents.</title>
        <authorList>
            <person name="Gordon J.L."/>
            <person name="Armisen D."/>
            <person name="Proux-Wera E."/>
            <person name="Oheigeartaigh S.S."/>
            <person name="Byrne K.P."/>
            <person name="Wolfe K.H."/>
        </authorList>
    </citation>
    <scope>NUCLEOTIDE SEQUENCE [LARGE SCALE GENOMIC DNA]</scope>
    <source>
        <strain evidence="10">ATCC 34711 / CBS 6284 / DSM 70876 / NBRC 10599 / NRRL Y-10934 / UCD 77-7</strain>
    </source>
</reference>
<dbReference type="GO" id="GO:0019172">
    <property type="term" value="F:glyoxalase III activity"/>
    <property type="evidence" value="ECO:0007669"/>
    <property type="project" value="UniProtKB-EC"/>
</dbReference>
<evidence type="ECO:0000313" key="9">
    <source>
        <dbReference type="EMBL" id="CCH62531.1"/>
    </source>
</evidence>
<dbReference type="OrthoDB" id="543156at2759"/>
<keyword evidence="4" id="KW-0456">Lyase</keyword>
<dbReference type="Pfam" id="PF01965">
    <property type="entry name" value="DJ-1_PfpI"/>
    <property type="match status" value="1"/>
</dbReference>
<protein>
    <recommendedName>
        <fullName evidence="2">D-lactate dehydratase</fullName>
        <ecNumber evidence="2">4.2.1.130</ecNumber>
    </recommendedName>
</protein>
<keyword evidence="10" id="KW-1185">Reference proteome</keyword>
<comment type="subcellular location">
    <subcellularLocation>
        <location evidence="1">Cytoplasm</location>
        <location evidence="1">P-body</location>
    </subcellularLocation>
</comment>
<comment type="function">
    <text evidence="7">Catalyzes the conversion of methylglyoxal (MG) to D-lactate in a single glutathione (GSH)-independent step. May play a role in detoxifying endogenously produced glyoxals. Involved in protection against reactive oxygen species (ROS). Important for viability in stationary phase. May negatively regulate TORC1 in response to nutrient limitation.</text>
</comment>
<name>I2H829_HENB6</name>
<dbReference type="KEGG" id="tbl:TBLA_0H02470"/>